<dbReference type="GO" id="GO:0003824">
    <property type="term" value="F:catalytic activity"/>
    <property type="evidence" value="ECO:0007669"/>
    <property type="project" value="UniProtKB-ARBA"/>
</dbReference>
<keyword evidence="7" id="KW-1185">Reference proteome</keyword>
<dbReference type="SUPFAM" id="SSF56784">
    <property type="entry name" value="HAD-like"/>
    <property type="match status" value="1"/>
</dbReference>
<name>A0A444JRR9_9GAMM</name>
<dbReference type="NCBIfam" id="TIGR01509">
    <property type="entry name" value="HAD-SF-IA-v3"/>
    <property type="match status" value="1"/>
</dbReference>
<protein>
    <submittedName>
        <fullName evidence="6">HAD family phosphatase</fullName>
    </submittedName>
</protein>
<comment type="similarity">
    <text evidence="2">Belongs to the HAD-like hydrolase superfamily. CbbY/CbbZ/Gph/YieH family.</text>
</comment>
<gene>
    <name evidence="6" type="ORF">EDI28_10745</name>
</gene>
<evidence type="ECO:0000313" key="7">
    <source>
        <dbReference type="Proteomes" id="UP000287563"/>
    </source>
</evidence>
<dbReference type="InterPro" id="IPR023198">
    <property type="entry name" value="PGP-like_dom2"/>
</dbReference>
<dbReference type="PANTHER" id="PTHR46193">
    <property type="entry name" value="6-PHOSPHOGLUCONATE PHOSPHATASE"/>
    <property type="match status" value="1"/>
</dbReference>
<dbReference type="AlphaFoldDB" id="A0A444JRR9"/>
<dbReference type="InterPro" id="IPR023214">
    <property type="entry name" value="HAD_sf"/>
</dbReference>
<dbReference type="GO" id="GO:0046872">
    <property type="term" value="F:metal ion binding"/>
    <property type="evidence" value="ECO:0007669"/>
    <property type="project" value="UniProtKB-KW"/>
</dbReference>
<dbReference type="EMBL" id="RJLM01000003">
    <property type="protein sequence ID" value="RWX55802.1"/>
    <property type="molecule type" value="Genomic_DNA"/>
</dbReference>
<reference evidence="6 7" key="1">
    <citation type="submission" date="2018-11" db="EMBL/GenBank/DDBJ databases">
        <title>Photobacterium sp. BEI247 sp. nov., a marine bacterium isolated from Yongle Blue Hole in the South China Sea.</title>
        <authorList>
            <person name="Wang X."/>
        </authorList>
    </citation>
    <scope>NUCLEOTIDE SEQUENCE [LARGE SCALE GENOMIC DNA]</scope>
    <source>
        <strain evidence="7">BEI247</strain>
    </source>
</reference>
<evidence type="ECO:0000313" key="6">
    <source>
        <dbReference type="EMBL" id="RWX55802.1"/>
    </source>
</evidence>
<dbReference type="Pfam" id="PF13419">
    <property type="entry name" value="HAD_2"/>
    <property type="match status" value="1"/>
</dbReference>
<keyword evidence="4" id="KW-0460">Magnesium</keyword>
<organism evidence="6 7">
    <name type="scientific">Photobacterium chitinilyticum</name>
    <dbReference type="NCBI Taxonomy" id="2485123"/>
    <lineage>
        <taxon>Bacteria</taxon>
        <taxon>Pseudomonadati</taxon>
        <taxon>Pseudomonadota</taxon>
        <taxon>Gammaproteobacteria</taxon>
        <taxon>Vibrionales</taxon>
        <taxon>Vibrionaceae</taxon>
        <taxon>Photobacterium</taxon>
    </lineage>
</organism>
<keyword evidence="5" id="KW-0119">Carbohydrate metabolism</keyword>
<dbReference type="Gene3D" id="1.10.150.240">
    <property type="entry name" value="Putative phosphatase, domain 2"/>
    <property type="match status" value="1"/>
</dbReference>
<evidence type="ECO:0000256" key="3">
    <source>
        <dbReference type="ARBA" id="ARBA00022723"/>
    </source>
</evidence>
<keyword evidence="3" id="KW-0479">Metal-binding</keyword>
<dbReference type="OrthoDB" id="9782449at2"/>
<evidence type="ECO:0000256" key="2">
    <source>
        <dbReference type="ARBA" id="ARBA00006171"/>
    </source>
</evidence>
<dbReference type="Proteomes" id="UP000287563">
    <property type="component" value="Unassembled WGS sequence"/>
</dbReference>
<dbReference type="Gene3D" id="3.40.50.1000">
    <property type="entry name" value="HAD superfamily/HAD-like"/>
    <property type="match status" value="1"/>
</dbReference>
<dbReference type="CDD" id="cd07505">
    <property type="entry name" value="HAD_BPGM-like"/>
    <property type="match status" value="1"/>
</dbReference>
<dbReference type="SFLD" id="SFLDG01129">
    <property type="entry name" value="C1.5:_HAD__Beta-PGM__Phosphata"/>
    <property type="match status" value="1"/>
</dbReference>
<evidence type="ECO:0000256" key="4">
    <source>
        <dbReference type="ARBA" id="ARBA00022842"/>
    </source>
</evidence>
<dbReference type="PANTHER" id="PTHR46193:SF18">
    <property type="entry name" value="HEXITOL PHOSPHATASE B"/>
    <property type="match status" value="1"/>
</dbReference>
<dbReference type="SFLD" id="SFLDS00003">
    <property type="entry name" value="Haloacid_Dehalogenase"/>
    <property type="match status" value="1"/>
</dbReference>
<comment type="cofactor">
    <cofactor evidence="1">
        <name>Mg(2+)</name>
        <dbReference type="ChEBI" id="CHEBI:18420"/>
    </cofactor>
</comment>
<dbReference type="InterPro" id="IPR051600">
    <property type="entry name" value="Beta-PGM-like"/>
</dbReference>
<accession>A0A444JRR9</accession>
<dbReference type="InterPro" id="IPR006439">
    <property type="entry name" value="HAD-SF_hydro_IA"/>
</dbReference>
<dbReference type="InterPro" id="IPR041492">
    <property type="entry name" value="HAD_2"/>
</dbReference>
<dbReference type="RefSeq" id="WP_128783825.1">
    <property type="nucleotide sequence ID" value="NZ_RJLM01000003.1"/>
</dbReference>
<proteinExistence type="inferred from homology"/>
<sequence length="228" mass="26086">MQNKINGVIFDFNGVIINDSWLHETSWLEVFRELVPNKNHSIDSIKKLIHGRTNKDIFESIYNKDISTEEIERLSEFKEQKYRLLFKENLKQVQLDKHTIYLFEYLKNNDVPFTIATASGLSNLKFFFEILSLSNWFDLDKIAYDDGTILGKPEPDIYIKAAKNISTNIENCLVIEDAVSGIKAAHSAGASYIVGFGVSYPHDVLIKHGANIAIQSFSTFPYNKLNEK</sequence>
<evidence type="ECO:0000256" key="1">
    <source>
        <dbReference type="ARBA" id="ARBA00001946"/>
    </source>
</evidence>
<evidence type="ECO:0000256" key="5">
    <source>
        <dbReference type="ARBA" id="ARBA00023277"/>
    </source>
</evidence>
<dbReference type="InterPro" id="IPR036412">
    <property type="entry name" value="HAD-like_sf"/>
</dbReference>
<comment type="caution">
    <text evidence="6">The sequence shown here is derived from an EMBL/GenBank/DDBJ whole genome shotgun (WGS) entry which is preliminary data.</text>
</comment>